<proteinExistence type="predicted"/>
<evidence type="ECO:0000313" key="1">
    <source>
        <dbReference type="EMBL" id="KAA8889001.1"/>
    </source>
</evidence>
<keyword evidence="2" id="KW-1185">Reference proteome</keyword>
<accession>A0A5N0ENJ1</accession>
<evidence type="ECO:0000313" key="2">
    <source>
        <dbReference type="Proteomes" id="UP000323876"/>
    </source>
</evidence>
<dbReference type="RefSeq" id="WP_150401276.1">
    <property type="nucleotide sequence ID" value="NZ_VXLC01000003.1"/>
</dbReference>
<gene>
    <name evidence="1" type="ORF">F3087_08380</name>
</gene>
<sequence>MDPVTIVATAVAVGAAAGVTDTAKQSVSDAYAALKRLLGSRFRGVDVGAVEDAPESADAREALADELAAQGAGADTELLAAAEALIGLARVQAAEVVAVVGVDLSQFEANSLRIADVASSGSGVRVRDAQLAGDIDISNVRAGQGESPHPQ</sequence>
<dbReference type="Proteomes" id="UP000323876">
    <property type="component" value="Unassembled WGS sequence"/>
</dbReference>
<reference evidence="1 2" key="1">
    <citation type="submission" date="2019-09" db="EMBL/GenBank/DDBJ databases">
        <authorList>
            <person name="Wang X."/>
        </authorList>
    </citation>
    <scope>NUCLEOTIDE SEQUENCE [LARGE SCALE GENOMIC DNA]</scope>
    <source>
        <strain evidence="1 2">CICC 11023</strain>
    </source>
</reference>
<comment type="caution">
    <text evidence="1">The sequence shown here is derived from an EMBL/GenBank/DDBJ whole genome shotgun (WGS) entry which is preliminary data.</text>
</comment>
<dbReference type="EMBL" id="VXLC01000003">
    <property type="protein sequence ID" value="KAA8889001.1"/>
    <property type="molecule type" value="Genomic_DNA"/>
</dbReference>
<dbReference type="OrthoDB" id="4561160at2"/>
<name>A0A5N0ENJ1_9NOCA</name>
<organism evidence="1 2">
    <name type="scientific">Nocardia colli</name>
    <dbReference type="NCBI Taxonomy" id="2545717"/>
    <lineage>
        <taxon>Bacteria</taxon>
        <taxon>Bacillati</taxon>
        <taxon>Actinomycetota</taxon>
        <taxon>Actinomycetes</taxon>
        <taxon>Mycobacteriales</taxon>
        <taxon>Nocardiaceae</taxon>
        <taxon>Nocardia</taxon>
    </lineage>
</organism>
<evidence type="ECO:0008006" key="3">
    <source>
        <dbReference type="Google" id="ProtNLM"/>
    </source>
</evidence>
<dbReference type="AlphaFoldDB" id="A0A5N0ENJ1"/>
<protein>
    <recommendedName>
        <fullName evidence="3">RHIM domain-containing protein</fullName>
    </recommendedName>
</protein>